<name>A0ABX0YA04_9ACTN</name>
<dbReference type="Gene3D" id="2.40.128.340">
    <property type="match status" value="6"/>
</dbReference>
<organism evidence="6 7">
    <name type="scientific">Planosporangium thailandense</name>
    <dbReference type="NCBI Taxonomy" id="765197"/>
    <lineage>
        <taxon>Bacteria</taxon>
        <taxon>Bacillati</taxon>
        <taxon>Actinomycetota</taxon>
        <taxon>Actinomycetes</taxon>
        <taxon>Micromonosporales</taxon>
        <taxon>Micromonosporaceae</taxon>
        <taxon>Planosporangium</taxon>
    </lineage>
</organism>
<keyword evidence="3" id="KW-0378">Hydrolase</keyword>
<dbReference type="PANTHER" id="PTHR34135">
    <property type="entry name" value="LYSOZYME"/>
    <property type="match status" value="1"/>
</dbReference>
<dbReference type="SUPFAM" id="SSF51445">
    <property type="entry name" value="(Trans)glycosidases"/>
    <property type="match status" value="1"/>
</dbReference>
<keyword evidence="2 5" id="KW-0732">Signal</keyword>
<feature type="chain" id="PRO_5046954240" description="Glycoside hydrolase" evidence="5">
    <location>
        <begin position="35"/>
        <end position="626"/>
    </location>
</feature>
<dbReference type="InterPro" id="IPR017853">
    <property type="entry name" value="GH"/>
</dbReference>
<feature type="signal peptide" evidence="5">
    <location>
        <begin position="1"/>
        <end position="34"/>
    </location>
</feature>
<dbReference type="InterPro" id="IPR028994">
    <property type="entry name" value="Integrin_alpha_N"/>
</dbReference>
<evidence type="ECO:0008006" key="8">
    <source>
        <dbReference type="Google" id="ProtNLM"/>
    </source>
</evidence>
<comment type="caution">
    <text evidence="6">The sequence shown here is derived from an EMBL/GenBank/DDBJ whole genome shotgun (WGS) entry which is preliminary data.</text>
</comment>
<dbReference type="PROSITE" id="PS51904">
    <property type="entry name" value="GLYCOSYL_HYDROL_F25_2"/>
    <property type="match status" value="1"/>
</dbReference>
<dbReference type="EMBL" id="JAATVY010000052">
    <property type="protein sequence ID" value="NJC74240.1"/>
    <property type="molecule type" value="Genomic_DNA"/>
</dbReference>
<accession>A0ABX0YA04</accession>
<dbReference type="Gene3D" id="3.20.20.80">
    <property type="entry name" value="Glycosidases"/>
    <property type="match status" value="1"/>
</dbReference>
<evidence type="ECO:0000256" key="3">
    <source>
        <dbReference type="ARBA" id="ARBA00022801"/>
    </source>
</evidence>
<gene>
    <name evidence="6" type="ORF">HC031_31675</name>
</gene>
<evidence type="ECO:0000313" key="6">
    <source>
        <dbReference type="EMBL" id="NJC74240.1"/>
    </source>
</evidence>
<evidence type="ECO:0000256" key="2">
    <source>
        <dbReference type="ARBA" id="ARBA00022729"/>
    </source>
</evidence>
<evidence type="ECO:0000256" key="5">
    <source>
        <dbReference type="SAM" id="SignalP"/>
    </source>
</evidence>
<evidence type="ECO:0000313" key="7">
    <source>
        <dbReference type="Proteomes" id="UP000722989"/>
    </source>
</evidence>
<dbReference type="InterPro" id="IPR013517">
    <property type="entry name" value="FG-GAP"/>
</dbReference>
<proteinExistence type="inferred from homology"/>
<keyword evidence="4" id="KW-0326">Glycosidase</keyword>
<dbReference type="Pfam" id="PF01183">
    <property type="entry name" value="Glyco_hydro_25"/>
    <property type="match status" value="1"/>
</dbReference>
<dbReference type="PANTHER" id="PTHR34135:SF2">
    <property type="entry name" value="LYSOZYME"/>
    <property type="match status" value="1"/>
</dbReference>
<evidence type="ECO:0000256" key="4">
    <source>
        <dbReference type="ARBA" id="ARBA00023295"/>
    </source>
</evidence>
<sequence length="626" mass="65236">MNKRTSRLRNCATAMVALVSVSAAILAGVAPATAKSGGAYVPGDGGSAHAGVDPGSGSTKAAPRAAASAAGPAGYSVTGIDVASWQGNIDWNRVAAAGTDFSYAKATEGTTYVNPYFDSQYRGAKRAGLYSGAYVFARPDSPDAVGQANYFIDHAQFALDGKTLPPMLDIEWPYKGSSGKYVAPYPCYGLDATAMVNWIRTFVNQVYVRTGKKMLIYTNPNWWNPCTNNTTAFSDQYLSVAAYRDTPPTYLPSGWSKWTVWQYADSGALPGDQDVFNGSPVDLAAFAAQAAPKFTAAGDFNGDGLDDVALFYDYGVGYVSLWTMNARKGGGFDPPVARWYAPLWGTGTRFISAGDFNGDGKADIALFYDYGGGSVRVFTLSANGNGDGGFAGPFIQWTGPVWGSGTRFISAGDFNGDGKADIALLYDYGAGHVAVFTLPASGGGGLAAPVLRWNGPVWGAGTRFISAGDFNGDGKADIALLYDYGAGHVAVFTLPAGGNGGLAAPVLRWNGPVWGGGTRLMSAGDFTHDTKSDLSLLYDYGRGHVSVFRLAASSTGNGSLAGPIQVWDGPSWGGGTKFMISGSYTGAATDDIGLFYDYGGGHQAMFTLSVAAGGHVGPSYAWDSAS</sequence>
<dbReference type="Pfam" id="PF13517">
    <property type="entry name" value="FG-GAP_3"/>
    <property type="match status" value="2"/>
</dbReference>
<dbReference type="SMART" id="SM00641">
    <property type="entry name" value="Glyco_25"/>
    <property type="match status" value="1"/>
</dbReference>
<reference evidence="6 7" key="1">
    <citation type="submission" date="2020-03" db="EMBL/GenBank/DDBJ databases">
        <title>WGS of the type strain of Planosporangium spp.</title>
        <authorList>
            <person name="Thawai C."/>
        </authorList>
    </citation>
    <scope>NUCLEOTIDE SEQUENCE [LARGE SCALE GENOMIC DNA]</scope>
    <source>
        <strain evidence="6 7">TBRC 5610</strain>
    </source>
</reference>
<dbReference type="InterPro" id="IPR018077">
    <property type="entry name" value="Glyco_hydro_fam25_subgr"/>
</dbReference>
<evidence type="ECO:0000256" key="1">
    <source>
        <dbReference type="ARBA" id="ARBA00010646"/>
    </source>
</evidence>
<dbReference type="Proteomes" id="UP000722989">
    <property type="component" value="Unassembled WGS sequence"/>
</dbReference>
<protein>
    <recommendedName>
        <fullName evidence="8">Glycoside hydrolase</fullName>
    </recommendedName>
</protein>
<dbReference type="RefSeq" id="WP_167929143.1">
    <property type="nucleotide sequence ID" value="NZ_JAATVY010000052.1"/>
</dbReference>
<comment type="similarity">
    <text evidence="1">Belongs to the glycosyl hydrolase 25 family.</text>
</comment>
<dbReference type="SUPFAM" id="SSF69318">
    <property type="entry name" value="Integrin alpha N-terminal domain"/>
    <property type="match status" value="1"/>
</dbReference>
<dbReference type="InterPro" id="IPR002053">
    <property type="entry name" value="Glyco_hydro_25"/>
</dbReference>
<keyword evidence="7" id="KW-1185">Reference proteome</keyword>